<name>A0ABS6G553_9FIRM</name>
<evidence type="ECO:0000313" key="1">
    <source>
        <dbReference type="EMBL" id="MBU5677616.1"/>
    </source>
</evidence>
<gene>
    <name evidence="1" type="ORF">KQI88_14425</name>
</gene>
<evidence type="ECO:0000313" key="2">
    <source>
        <dbReference type="Proteomes" id="UP000779508"/>
    </source>
</evidence>
<dbReference type="Proteomes" id="UP000779508">
    <property type="component" value="Unassembled WGS sequence"/>
</dbReference>
<organism evidence="1 2">
    <name type="scientific">Alkaliphilus flagellatus</name>
    <dbReference type="NCBI Taxonomy" id="2841507"/>
    <lineage>
        <taxon>Bacteria</taxon>
        <taxon>Bacillati</taxon>
        <taxon>Bacillota</taxon>
        <taxon>Clostridia</taxon>
        <taxon>Peptostreptococcales</taxon>
        <taxon>Natronincolaceae</taxon>
        <taxon>Alkaliphilus</taxon>
    </lineage>
</organism>
<keyword evidence="2" id="KW-1185">Reference proteome</keyword>
<proteinExistence type="predicted"/>
<comment type="caution">
    <text evidence="1">The sequence shown here is derived from an EMBL/GenBank/DDBJ whole genome shotgun (WGS) entry which is preliminary data.</text>
</comment>
<dbReference type="EMBL" id="JAHLQK010000005">
    <property type="protein sequence ID" value="MBU5677616.1"/>
    <property type="molecule type" value="Genomic_DNA"/>
</dbReference>
<dbReference type="InterPro" id="IPR037208">
    <property type="entry name" value="Spo0E-like_sf"/>
</dbReference>
<accession>A0ABS6G553</accession>
<dbReference type="SUPFAM" id="SSF140500">
    <property type="entry name" value="BAS1536-like"/>
    <property type="match status" value="1"/>
</dbReference>
<protein>
    <submittedName>
        <fullName evidence="1">Spo0E family sporulation regulatory protein-aspartic acid phosphatase</fullName>
    </submittedName>
</protein>
<reference evidence="1 2" key="1">
    <citation type="submission" date="2021-06" db="EMBL/GenBank/DDBJ databases">
        <authorList>
            <person name="Sun Q."/>
            <person name="Li D."/>
        </authorList>
    </citation>
    <scope>NUCLEOTIDE SEQUENCE [LARGE SCALE GENOMIC DNA]</scope>
    <source>
        <strain evidence="1 2">MSJ-5</strain>
    </source>
</reference>
<sequence>MKKEFLILLINQIEIFKKCIFQLISHSNFSLSSPEVLSIGTMLDSLIEIYYLL</sequence>